<dbReference type="Gene3D" id="6.20.150.10">
    <property type="match status" value="1"/>
</dbReference>
<dbReference type="NCBIfam" id="TIGR01644">
    <property type="entry name" value="phage_P2_V"/>
    <property type="match status" value="1"/>
</dbReference>
<dbReference type="EMBL" id="JX681814">
    <property type="protein sequence ID" value="AFV51411.1"/>
    <property type="molecule type" value="Genomic_DNA"/>
</dbReference>
<sequence>MSTHVSLRGSRVRCTRRHDKGECSRHARATGTIAGMDANEIQRQARNAVRKGSILDVDHKAALCRVAIGESDDDGLQTNWIPWLTPSAGATREWLPPTKGEQVVVLGAMGDLAQGVALRGVFSDAFPAPDNLPNTHTRVYADGARVSYDHDAHALTAELPAGATVRLIAPVSVTVETESATVKAASVTLDAEQTTCTGALLVKGPLVFKSGMTGSGSAGGGHVMRIDGAADFTGEVRSMGKSVPHHTHQARGESAEVSPPL</sequence>
<evidence type="ECO:0000313" key="3">
    <source>
        <dbReference type="EMBL" id="AFV51411.1"/>
    </source>
</evidence>
<evidence type="ECO:0000313" key="4">
    <source>
        <dbReference type="Proteomes" id="UP000009202"/>
    </source>
</evidence>
<gene>
    <name evidence="3" type="ORF">BPSphiX216_0029</name>
</gene>
<dbReference type="Pfam" id="PF04717">
    <property type="entry name" value="Phage_base_V"/>
    <property type="match status" value="1"/>
</dbReference>
<organism evidence="3 4">
    <name type="scientific">Burkholderia phage phiX216</name>
    <dbReference type="NCBI Taxonomy" id="1235712"/>
    <lineage>
        <taxon>Viruses</taxon>
        <taxon>Duplodnaviria</taxon>
        <taxon>Heunggongvirae</taxon>
        <taxon>Uroviricota</taxon>
        <taxon>Caudoviricetes</taxon>
        <taxon>Peduoviridae</taxon>
        <taxon>Tigrvirus</taxon>
        <taxon>Tigrvirus phi52237</taxon>
    </lineage>
</organism>
<dbReference type="InterPro" id="IPR013046">
    <property type="entry name" value="GpV/Gp45"/>
</dbReference>
<name>K4NXJ5_9CAUD</name>
<dbReference type="SMR" id="K4NXJ5"/>
<proteinExistence type="predicted"/>
<feature type="domain" description="Gp5/Type VI secretion system Vgr protein OB-fold" evidence="2">
    <location>
        <begin position="51"/>
        <end position="122"/>
    </location>
</feature>
<dbReference type="InterPro" id="IPR037026">
    <property type="entry name" value="Vgr_OB-fold_dom_sf"/>
</dbReference>
<protein>
    <submittedName>
        <fullName evidence="3">Baseplate assembly protein</fullName>
    </submittedName>
</protein>
<evidence type="ECO:0000256" key="1">
    <source>
        <dbReference type="SAM" id="MobiDB-lite"/>
    </source>
</evidence>
<evidence type="ECO:0000259" key="2">
    <source>
        <dbReference type="Pfam" id="PF04717"/>
    </source>
</evidence>
<dbReference type="Proteomes" id="UP000009202">
    <property type="component" value="Segment"/>
</dbReference>
<dbReference type="InterPro" id="IPR006531">
    <property type="entry name" value="Gp5/Vgr_OB"/>
</dbReference>
<accession>K4NXJ5</accession>
<dbReference type="Gene3D" id="2.40.50.230">
    <property type="entry name" value="Gp5 N-terminal domain"/>
    <property type="match status" value="1"/>
</dbReference>
<reference evidence="3 4" key="1">
    <citation type="journal article" date="2012" name="BMC Microbiol.">
        <title>phiX216, a P2-like bacteriophage with broad Burkholderia pseudomallei and B. mallei strain infectivity.</title>
        <authorList>
            <person name="Kvitko B.H."/>
            <person name="Cox C.R."/>
            <person name="Deshazer D."/>
            <person name="Johnson S.L."/>
            <person name="Voorhees K.J."/>
            <person name="Schweizer H.P."/>
        </authorList>
    </citation>
    <scope>NUCLEOTIDE SEQUENCE [LARGE SCALE GENOMIC DNA]</scope>
</reference>
<feature type="region of interest" description="Disordered" evidence="1">
    <location>
        <begin position="239"/>
        <end position="261"/>
    </location>
</feature>